<dbReference type="InterPro" id="IPR036397">
    <property type="entry name" value="RNaseH_sf"/>
</dbReference>
<dbReference type="SUPFAM" id="SSF53098">
    <property type="entry name" value="Ribonuclease H-like"/>
    <property type="match status" value="1"/>
</dbReference>
<dbReference type="AlphaFoldDB" id="A0A8T3C1H4"/>
<dbReference type="PROSITE" id="PS50994">
    <property type="entry name" value="INTEGRASE"/>
    <property type="match status" value="1"/>
</dbReference>
<dbReference type="OrthoDB" id="693274at2759"/>
<dbReference type="GO" id="GO:0015074">
    <property type="term" value="P:DNA integration"/>
    <property type="evidence" value="ECO:0007669"/>
    <property type="project" value="InterPro"/>
</dbReference>
<accession>A0A8T3C1H4</accession>
<comment type="caution">
    <text evidence="2">The sequence shown here is derived from an EMBL/GenBank/DDBJ whole genome shotgun (WGS) entry which is preliminary data.</text>
</comment>
<dbReference type="InterPro" id="IPR001584">
    <property type="entry name" value="Integrase_cat-core"/>
</dbReference>
<evidence type="ECO:0000259" key="1">
    <source>
        <dbReference type="PROSITE" id="PS50994"/>
    </source>
</evidence>
<dbReference type="Pfam" id="PF25597">
    <property type="entry name" value="SH3_retrovirus"/>
    <property type="match status" value="1"/>
</dbReference>
<proteinExistence type="predicted"/>
<dbReference type="InterPro" id="IPR039537">
    <property type="entry name" value="Retrotran_Ty1/copia-like"/>
</dbReference>
<dbReference type="PANTHER" id="PTHR42648:SF26">
    <property type="entry name" value="INTEGRASE CATALYTIC DOMAIN-CONTAINING PROTEIN"/>
    <property type="match status" value="1"/>
</dbReference>
<name>A0A8T3C1H4_DENNO</name>
<organism evidence="2 3">
    <name type="scientific">Dendrobium nobile</name>
    <name type="common">Orchid</name>
    <dbReference type="NCBI Taxonomy" id="94219"/>
    <lineage>
        <taxon>Eukaryota</taxon>
        <taxon>Viridiplantae</taxon>
        <taxon>Streptophyta</taxon>
        <taxon>Embryophyta</taxon>
        <taxon>Tracheophyta</taxon>
        <taxon>Spermatophyta</taxon>
        <taxon>Magnoliopsida</taxon>
        <taxon>Liliopsida</taxon>
        <taxon>Asparagales</taxon>
        <taxon>Orchidaceae</taxon>
        <taxon>Epidendroideae</taxon>
        <taxon>Malaxideae</taxon>
        <taxon>Dendrobiinae</taxon>
        <taxon>Dendrobium</taxon>
    </lineage>
</organism>
<sequence>MAKSHKLPFQNIIQHASAPFMLIHTDVWGPAPVSSLNNSRYYMIFIDDHTRFGWLYLMNTKSEILTKFQQFASLIQNQFNTKIKTLRSDAGGEYTSYLFKSYLLAQGIAQQFCCPHTPEQNGLVERKHSHLLDITITLLLAASLPHLFWADALLTANYLINSLPSKAIHLKIPFQQLFHSLPSYNHLCVFGCQCFPHLLHHAPHKLSPRSTKCTFIGYSPSHKGYRCYDPLTHKIHISLHVIFNEHNFPSQSS</sequence>
<dbReference type="GO" id="GO:0003676">
    <property type="term" value="F:nucleic acid binding"/>
    <property type="evidence" value="ECO:0007669"/>
    <property type="project" value="InterPro"/>
</dbReference>
<keyword evidence="3" id="KW-1185">Reference proteome</keyword>
<protein>
    <recommendedName>
        <fullName evidence="1">Integrase catalytic domain-containing protein</fullName>
    </recommendedName>
</protein>
<dbReference type="Pfam" id="PF00665">
    <property type="entry name" value="rve"/>
    <property type="match status" value="1"/>
</dbReference>
<dbReference type="PANTHER" id="PTHR42648">
    <property type="entry name" value="TRANSPOSASE, PUTATIVE-RELATED"/>
    <property type="match status" value="1"/>
</dbReference>
<dbReference type="InterPro" id="IPR012337">
    <property type="entry name" value="RNaseH-like_sf"/>
</dbReference>
<dbReference type="EMBL" id="JAGYWB010000004">
    <property type="protein sequence ID" value="KAI0524563.1"/>
    <property type="molecule type" value="Genomic_DNA"/>
</dbReference>
<dbReference type="Gene3D" id="3.30.420.10">
    <property type="entry name" value="Ribonuclease H-like superfamily/Ribonuclease H"/>
    <property type="match status" value="1"/>
</dbReference>
<feature type="domain" description="Integrase catalytic" evidence="1">
    <location>
        <begin position="15"/>
        <end position="181"/>
    </location>
</feature>
<dbReference type="InterPro" id="IPR057670">
    <property type="entry name" value="SH3_retrovirus"/>
</dbReference>
<gene>
    <name evidence="2" type="ORF">KFK09_003940</name>
</gene>
<evidence type="ECO:0000313" key="3">
    <source>
        <dbReference type="Proteomes" id="UP000829196"/>
    </source>
</evidence>
<evidence type="ECO:0000313" key="2">
    <source>
        <dbReference type="EMBL" id="KAI0524563.1"/>
    </source>
</evidence>
<dbReference type="Proteomes" id="UP000829196">
    <property type="component" value="Unassembled WGS sequence"/>
</dbReference>
<reference evidence="2" key="1">
    <citation type="journal article" date="2022" name="Front. Genet.">
        <title>Chromosome-Scale Assembly of the Dendrobium nobile Genome Provides Insights Into the Molecular Mechanism of the Biosynthesis of the Medicinal Active Ingredient of Dendrobium.</title>
        <authorList>
            <person name="Xu Q."/>
            <person name="Niu S.-C."/>
            <person name="Li K.-L."/>
            <person name="Zheng P.-J."/>
            <person name="Zhang X.-J."/>
            <person name="Jia Y."/>
            <person name="Liu Y."/>
            <person name="Niu Y.-X."/>
            <person name="Yu L.-H."/>
            <person name="Chen D.-F."/>
            <person name="Zhang G.-Q."/>
        </authorList>
    </citation>
    <scope>NUCLEOTIDE SEQUENCE</scope>
    <source>
        <tissue evidence="2">Leaf</tissue>
    </source>
</reference>